<comment type="caution">
    <text evidence="3">The sequence shown here is derived from an EMBL/GenBank/DDBJ whole genome shotgun (WGS) entry which is preliminary data.</text>
</comment>
<keyword evidence="1 3" id="KW-0808">Transferase</keyword>
<sequence>MKLLEENISLTVDENYIIETLNLNDKRILELGCGTASMTQKIASNGFSREIIACDVDEIQYKKNLKLNIPNIKFMLCGAEDIKLKDESVDFIFMFKSFHHIPKEFMNKALDEIQRVLKPNGMAYISEPLFIGKQNKLVSFFHNEEQERIDAFEAIKASVDEEKFRLFKEFFFQTEVTYENFEDFEKKHIENRDINNNISKEMKEKIKKRYEELGEGRVNLLKPFRVDILQKW</sequence>
<dbReference type="Proteomes" id="UP000290191">
    <property type="component" value="Unassembled WGS sequence"/>
</dbReference>
<dbReference type="GO" id="GO:0032259">
    <property type="term" value="P:methylation"/>
    <property type="evidence" value="ECO:0007669"/>
    <property type="project" value="UniProtKB-KW"/>
</dbReference>
<proteinExistence type="predicted"/>
<reference evidence="3 4" key="1">
    <citation type="submission" date="2017-10" db="EMBL/GenBank/DDBJ databases">
        <title>Genomics of the genus Arcobacter.</title>
        <authorList>
            <person name="Perez-Cataluna A."/>
            <person name="Figueras M.J."/>
        </authorList>
    </citation>
    <scope>NUCLEOTIDE SEQUENCE [LARGE SCALE GENOMIC DNA]</scope>
    <source>
        <strain evidence="3 4">DSM 24636</strain>
    </source>
</reference>
<dbReference type="InterPro" id="IPR029063">
    <property type="entry name" value="SAM-dependent_MTases_sf"/>
</dbReference>
<dbReference type="AlphaFoldDB" id="A0A4Q0XVS4"/>
<dbReference type="PANTHER" id="PTHR43861">
    <property type="entry name" value="TRANS-ACONITATE 2-METHYLTRANSFERASE-RELATED"/>
    <property type="match status" value="1"/>
</dbReference>
<dbReference type="CDD" id="cd02440">
    <property type="entry name" value="AdoMet_MTases"/>
    <property type="match status" value="1"/>
</dbReference>
<dbReference type="Pfam" id="PF13649">
    <property type="entry name" value="Methyltransf_25"/>
    <property type="match status" value="1"/>
</dbReference>
<evidence type="ECO:0000313" key="4">
    <source>
        <dbReference type="Proteomes" id="UP000290191"/>
    </source>
</evidence>
<keyword evidence="3" id="KW-0489">Methyltransferase</keyword>
<dbReference type="OrthoDB" id="8595155at2"/>
<accession>A0A4Q0XVS4</accession>
<gene>
    <name evidence="3" type="ORF">CRV06_14235</name>
</gene>
<evidence type="ECO:0000259" key="2">
    <source>
        <dbReference type="Pfam" id="PF13649"/>
    </source>
</evidence>
<dbReference type="GO" id="GO:0008168">
    <property type="term" value="F:methyltransferase activity"/>
    <property type="evidence" value="ECO:0007669"/>
    <property type="project" value="UniProtKB-KW"/>
</dbReference>
<name>A0A4Q0XVS4_9BACT</name>
<dbReference type="STRING" id="877500.GCA_000935065_00247"/>
<organism evidence="3 4">
    <name type="scientific">Halarcobacter anaerophilus</name>
    <dbReference type="NCBI Taxonomy" id="877500"/>
    <lineage>
        <taxon>Bacteria</taxon>
        <taxon>Pseudomonadati</taxon>
        <taxon>Campylobacterota</taxon>
        <taxon>Epsilonproteobacteria</taxon>
        <taxon>Campylobacterales</taxon>
        <taxon>Arcobacteraceae</taxon>
        <taxon>Halarcobacter</taxon>
    </lineage>
</organism>
<evidence type="ECO:0000256" key="1">
    <source>
        <dbReference type="ARBA" id="ARBA00022679"/>
    </source>
</evidence>
<keyword evidence="4" id="KW-1185">Reference proteome</keyword>
<dbReference type="InterPro" id="IPR041698">
    <property type="entry name" value="Methyltransf_25"/>
</dbReference>
<dbReference type="Gene3D" id="3.40.50.150">
    <property type="entry name" value="Vaccinia Virus protein VP39"/>
    <property type="match status" value="1"/>
</dbReference>
<protein>
    <submittedName>
        <fullName evidence="3">SAM-dependent methyltransferase</fullName>
    </submittedName>
</protein>
<dbReference type="EMBL" id="PDKO01000018">
    <property type="protein sequence ID" value="RXJ61253.1"/>
    <property type="molecule type" value="Genomic_DNA"/>
</dbReference>
<dbReference type="SUPFAM" id="SSF53335">
    <property type="entry name" value="S-adenosyl-L-methionine-dependent methyltransferases"/>
    <property type="match status" value="1"/>
</dbReference>
<evidence type="ECO:0000313" key="3">
    <source>
        <dbReference type="EMBL" id="RXJ61253.1"/>
    </source>
</evidence>
<dbReference type="RefSeq" id="WP_129082985.1">
    <property type="nucleotide sequence ID" value="NZ_CP041070.1"/>
</dbReference>
<feature type="domain" description="Methyltransferase" evidence="2">
    <location>
        <begin position="28"/>
        <end position="121"/>
    </location>
</feature>